<dbReference type="Pfam" id="PF13174">
    <property type="entry name" value="TPR_6"/>
    <property type="match status" value="3"/>
</dbReference>
<dbReference type="Pfam" id="PF13432">
    <property type="entry name" value="TPR_16"/>
    <property type="match status" value="2"/>
</dbReference>
<dbReference type="PANTHER" id="PTHR12558:SF44">
    <property type="entry name" value="TETRATRICOPEPTIDE REPEAT-CONTAINING PROTEIN"/>
    <property type="match status" value="1"/>
</dbReference>
<dbReference type="InterPro" id="IPR011990">
    <property type="entry name" value="TPR-like_helical_dom_sf"/>
</dbReference>
<name>A0A1J5T108_9ZZZZ</name>
<dbReference type="Gene3D" id="1.25.40.10">
    <property type="entry name" value="Tetratricopeptide repeat domain"/>
    <property type="match status" value="8"/>
</dbReference>
<dbReference type="EMBL" id="MLJW01000036">
    <property type="protein sequence ID" value="OIR07532.1"/>
    <property type="molecule type" value="Genomic_DNA"/>
</dbReference>
<dbReference type="PROSITE" id="PS50005">
    <property type="entry name" value="TPR"/>
    <property type="match status" value="1"/>
</dbReference>
<dbReference type="GO" id="GO:0051301">
    <property type="term" value="P:cell division"/>
    <property type="evidence" value="ECO:0007669"/>
    <property type="project" value="TreeGrafter"/>
</dbReference>
<dbReference type="AlphaFoldDB" id="A0A1J5T108"/>
<proteinExistence type="predicted"/>
<organism evidence="1">
    <name type="scientific">mine drainage metagenome</name>
    <dbReference type="NCBI Taxonomy" id="410659"/>
    <lineage>
        <taxon>unclassified sequences</taxon>
        <taxon>metagenomes</taxon>
        <taxon>ecological metagenomes</taxon>
    </lineage>
</organism>
<protein>
    <submittedName>
        <fullName evidence="1">Outer membrane protein assembly factor BamD</fullName>
    </submittedName>
</protein>
<dbReference type="InterPro" id="IPR019734">
    <property type="entry name" value="TPR_rpt"/>
</dbReference>
<dbReference type="PANTHER" id="PTHR12558">
    <property type="entry name" value="CELL DIVISION CYCLE 16,23,27"/>
    <property type="match status" value="1"/>
</dbReference>
<accession>A0A1J5T108</accession>
<dbReference type="SMART" id="SM00028">
    <property type="entry name" value="TPR"/>
    <property type="match status" value="11"/>
</dbReference>
<gene>
    <name evidence="1" type="primary">bamD_6</name>
    <name evidence="1" type="ORF">GALL_101930</name>
</gene>
<dbReference type="SUPFAM" id="SSF48452">
    <property type="entry name" value="TPR-like"/>
    <property type="match status" value="5"/>
</dbReference>
<comment type="caution">
    <text evidence="1">The sequence shown here is derived from an EMBL/GenBank/DDBJ whole genome shotgun (WGS) entry which is preliminary data.</text>
</comment>
<evidence type="ECO:0000313" key="1">
    <source>
        <dbReference type="EMBL" id="OIR07532.1"/>
    </source>
</evidence>
<reference evidence="1" key="1">
    <citation type="submission" date="2016-10" db="EMBL/GenBank/DDBJ databases">
        <title>Sequence of Gallionella enrichment culture.</title>
        <authorList>
            <person name="Poehlein A."/>
            <person name="Muehling M."/>
            <person name="Daniel R."/>
        </authorList>
    </citation>
    <scope>NUCLEOTIDE SEQUENCE</scope>
</reference>
<sequence length="987" mass="113559">MNDDPDAVFKSAKELFQKEQYSLAYPVFKYLYSNEKKNSSLPVTIESESKYYYIICGLKLNDATAEPLAKKFIDLEHHAPHVQMASYYLAEYYFRKNDFGNAIVYYTKAGIENLSNSEIAEMKFHKGYAHFSLQQFKEAKPLLDVVRQMPKDSNYVDANYYYGFICFSEKNYEEALKAFNISLESADYKNIVPFYIAEIYYFLGERDKALSFAEKYLKGGKQYYDLQLKQLVGHLYFDKKDYANAQPYLDEYLKKSDKITREDLYELSYCYYAAGNWDKSIEGFKQIGGKEDSLAQNSMYLLANAYLKTNQKVNARNAFLFCESNNSNLTQKEISQFSYAKLSYELGYMDIALRELQSFISTYPNSLYMQDATELEVSVLANTSNYKEALTLFESLHSQSDEIKKIYPGILYGRAVEQINDQHIDQADELFTRILKAPFNNNYQQLVYFWKGEIAYRNGNIDEAINYFANYLKNPQVNGEVNSKDAKYNLAYCLLKKSDYSTALSYFQQVSRIISYTSSALEQDAYLRAADCYFMNKNYRQASMMYEIVISQNGKAADYAMYQQAIIAGASNKSNEKISLLQNISKQYPNSALLPDANLEIANTFLAQEKYDEAIPSLNFILHDKNAGSLWPQAYLKSGVAYFNLNKNDESLKSFTELVARYPDSQESDEAIEYIRNIFIANQRPSDFFAFMKQNGKPVTYSEEDSLTFHAAQLRYEAKDFANAKNGFKEYLSKFSDGKYAVEANYFSAEISINDKDFNAALPFYNAVAARSPNKYAERSALQSARIYYFDLKDFNNAEKYFILLKSLATQQENKLEAMRGLLRCQFKLQQWKDALGNAQDLLTEKGTATDDKMMANMIIAKNFQTDNNLDQATNAFRQVIALGKSEFSAEAQYNVASILLQQNKLPEAEKAGFEVIKKFGSYEYWVTKSYILLGDVYFKENDLFNAEATFKSVVENATIAELKTEAQQKLDKVIDEKNKTNKVAQQ</sequence>